<dbReference type="RefSeq" id="WP_242331752.1">
    <property type="nucleotide sequence ID" value="NZ_CP071872.1"/>
</dbReference>
<dbReference type="InterPro" id="IPR011042">
    <property type="entry name" value="6-blade_b-propeller_TolB-like"/>
</dbReference>
<organism evidence="1 2">
    <name type="scientific">Streptomyces formicae</name>
    <dbReference type="NCBI Taxonomy" id="1616117"/>
    <lineage>
        <taxon>Bacteria</taxon>
        <taxon>Bacillati</taxon>
        <taxon>Actinomycetota</taxon>
        <taxon>Actinomycetes</taxon>
        <taxon>Kitasatosporales</taxon>
        <taxon>Streptomycetaceae</taxon>
        <taxon>Streptomyces</taxon>
    </lineage>
</organism>
<dbReference type="EMBL" id="CP071872">
    <property type="protein sequence ID" value="UNM13035.1"/>
    <property type="molecule type" value="Genomic_DNA"/>
</dbReference>
<dbReference type="Proteomes" id="UP000828924">
    <property type="component" value="Chromosome"/>
</dbReference>
<gene>
    <name evidence="1" type="ORF">J4032_17350</name>
</gene>
<accession>A0ABY3WMZ4</accession>
<evidence type="ECO:0000313" key="2">
    <source>
        <dbReference type="Proteomes" id="UP000828924"/>
    </source>
</evidence>
<sequence>MAASGEEIRISLEGGRIPAPSGLAVNKNNELTWESSGAGEQTGFLLTFFGNVSKREVTAAAGTTKAAIPTDLAETRYLVEARAVKNGNYSPPTAALKISIKLSSAPEDLKIGGLDEPQGIATYGKGLYIANQHSGKIIQADMDGKNAKTAIDKLETPMGIATNGQLFWVATQGSGGAVTGYSTDNPCSKFNEPVKGKPGVNYLSYFSSDIHRYSEKYSDPLLFTSQGKGWAAWGYLTGSCGEILSDLGDLRGMTFDGEFLYIASRDRGKVIRARVDGTGGKEDFITVAKPEDITWNARHLYVTSDDGRLIRASRLTGAIDQSFTISNLNKPRGVQVWGNYVYFVEQGDNRVSRVFVGWAVE</sequence>
<keyword evidence="2" id="KW-1185">Reference proteome</keyword>
<name>A0ABY3WMZ4_9ACTN</name>
<dbReference type="Gene3D" id="2.120.10.30">
    <property type="entry name" value="TolB, C-terminal domain"/>
    <property type="match status" value="2"/>
</dbReference>
<dbReference type="SUPFAM" id="SSF101898">
    <property type="entry name" value="NHL repeat"/>
    <property type="match status" value="1"/>
</dbReference>
<proteinExistence type="predicted"/>
<reference evidence="1 2" key="1">
    <citation type="submission" date="2021-03" db="EMBL/GenBank/DDBJ databases">
        <title>Complete genome of Streptomyces formicae strain 1H-GS9 (DSM 100524).</title>
        <authorList>
            <person name="Atanasov K.E."/>
            <person name="Altabella T."/>
            <person name="Ferrer A."/>
        </authorList>
    </citation>
    <scope>NUCLEOTIDE SEQUENCE [LARGE SCALE GENOMIC DNA]</scope>
    <source>
        <strain evidence="1 2">1H-GS9</strain>
    </source>
</reference>
<evidence type="ECO:0008006" key="3">
    <source>
        <dbReference type="Google" id="ProtNLM"/>
    </source>
</evidence>
<evidence type="ECO:0000313" key="1">
    <source>
        <dbReference type="EMBL" id="UNM13035.1"/>
    </source>
</evidence>
<protein>
    <recommendedName>
        <fullName evidence="3">DUF5050 domain-containing protein</fullName>
    </recommendedName>
</protein>